<reference evidence="1 2" key="1">
    <citation type="submission" date="2020-01" db="EMBL/GenBank/DDBJ databases">
        <authorList>
            <person name="Liu G."/>
            <person name="Liu B."/>
        </authorList>
    </citation>
    <scope>NUCLEOTIDE SEQUENCE [LARGE SCALE GENOMIC DNA]</scope>
    <source>
        <strain evidence="1 2">FJAT-51161</strain>
    </source>
</reference>
<dbReference type="EMBL" id="CP067341">
    <property type="protein sequence ID" value="QQP15124.1"/>
    <property type="molecule type" value="Genomic_DNA"/>
</dbReference>
<accession>A0ABX7B409</accession>
<gene>
    <name evidence="1" type="ORF">FJQ98_17760</name>
</gene>
<dbReference type="Proteomes" id="UP000596049">
    <property type="component" value="Chromosome"/>
</dbReference>
<proteinExistence type="predicted"/>
<organism evidence="1 2">
    <name type="scientific">Lysinibacillus agricola</name>
    <dbReference type="NCBI Taxonomy" id="2590012"/>
    <lineage>
        <taxon>Bacteria</taxon>
        <taxon>Bacillati</taxon>
        <taxon>Bacillota</taxon>
        <taxon>Bacilli</taxon>
        <taxon>Bacillales</taxon>
        <taxon>Bacillaceae</taxon>
        <taxon>Lysinibacillus</taxon>
    </lineage>
</organism>
<evidence type="ECO:0000313" key="2">
    <source>
        <dbReference type="Proteomes" id="UP000596049"/>
    </source>
</evidence>
<name>A0ABX7B409_9BACI</name>
<protein>
    <submittedName>
        <fullName evidence="1">Uncharacterized protein</fullName>
    </submittedName>
</protein>
<keyword evidence="2" id="KW-1185">Reference proteome</keyword>
<dbReference type="RefSeq" id="WP_201406736.1">
    <property type="nucleotide sequence ID" value="NZ_CP067341.1"/>
</dbReference>
<evidence type="ECO:0000313" key="1">
    <source>
        <dbReference type="EMBL" id="QQP15124.1"/>
    </source>
</evidence>
<sequence length="149" mass="17774">MEEIISFRKENLVKQINGNRKMTIDHHAIKTFENYAEILDLKVDPSIYEKKIPKKKYIKMKNERIPIPSKEEIREKKEELLQIIFEQLIDKDKFNDDIQEHFMNNSLIHDYTNPLVAIENNGELLGFKIDAINYLKDNVKNEIINNPKY</sequence>